<name>A0A2P1JXK5_9CAUD</name>
<protein>
    <submittedName>
        <fullName evidence="1">Uncharacterized protein</fullName>
    </submittedName>
</protein>
<reference evidence="2" key="1">
    <citation type="submission" date="2018-02" db="EMBL/GenBank/DDBJ databases">
        <authorList>
            <person name="Cohen D.B."/>
            <person name="Kent A.D."/>
        </authorList>
    </citation>
    <scope>NUCLEOTIDE SEQUENCE [LARGE SCALE GENOMIC DNA]</scope>
</reference>
<dbReference type="KEGG" id="vg:64766389"/>
<evidence type="ECO:0000313" key="1">
    <source>
        <dbReference type="EMBL" id="AVO25066.1"/>
    </source>
</evidence>
<sequence>MSGGSYNYLENLALGDPTKLVDSSDIRRMADELEKAYPDSKAAQDTRKLVDYLDSIEGSIMSMTTDALVNVWHAQEWFEDCDYGKDQVDEAVQTYETAEPAHPHCSKCAEAGK</sequence>
<proteinExistence type="predicted"/>
<dbReference type="RefSeq" id="YP_010059158.1">
    <property type="nucleotide sequence ID" value="NC_054724.1"/>
</dbReference>
<evidence type="ECO:0000313" key="2">
    <source>
        <dbReference type="Proteomes" id="UP000241290"/>
    </source>
</evidence>
<keyword evidence="2" id="KW-1185">Reference proteome</keyword>
<gene>
    <name evidence="1" type="primary">136</name>
    <name evidence="1" type="ORF">SEA_FINCH_136</name>
</gene>
<organism evidence="1 2">
    <name type="scientific">Rhodococcus phage Finch</name>
    <dbReference type="NCBI Taxonomy" id="2094144"/>
    <lineage>
        <taxon>Viruses</taxon>
        <taxon>Duplodnaviria</taxon>
        <taxon>Heunggongvirae</taxon>
        <taxon>Uroviricota</taxon>
        <taxon>Caudoviricetes</taxon>
        <taxon>Finchvirus</taxon>
        <taxon>Finchvirus finch</taxon>
    </lineage>
</organism>
<dbReference type="GeneID" id="64766389"/>
<dbReference type="Proteomes" id="UP000241290">
    <property type="component" value="Genome"/>
</dbReference>
<dbReference type="EMBL" id="MG962366">
    <property type="protein sequence ID" value="AVO25066.1"/>
    <property type="molecule type" value="Genomic_DNA"/>
</dbReference>
<accession>A0A2P1JXK5</accession>